<evidence type="ECO:0000259" key="1">
    <source>
        <dbReference type="Pfam" id="PF09851"/>
    </source>
</evidence>
<evidence type="ECO:0000313" key="4">
    <source>
        <dbReference type="Proteomes" id="UP000035213"/>
    </source>
</evidence>
<dbReference type="Pfam" id="PF09851">
    <property type="entry name" value="SHOCT"/>
    <property type="match status" value="1"/>
</dbReference>
<protein>
    <recommendedName>
        <fullName evidence="5">SHOCT domain-containing protein</fullName>
    </recommendedName>
</protein>
<dbReference type="STRING" id="1324352.OK18_18905"/>
<organism evidence="3 4">
    <name type="scientific">Chryseobacterium gallinarum</name>
    <dbReference type="NCBI Taxonomy" id="1324352"/>
    <lineage>
        <taxon>Bacteria</taxon>
        <taxon>Pseudomonadati</taxon>
        <taxon>Bacteroidota</taxon>
        <taxon>Flavobacteriia</taxon>
        <taxon>Flavobacteriales</taxon>
        <taxon>Weeksellaceae</taxon>
        <taxon>Chryseobacterium group</taxon>
        <taxon>Chryseobacterium</taxon>
    </lineage>
</organism>
<sequence>MDTLLGENKLSDGGVLCNQCLDKASNVKQELLYNLSNFSIEDIKSLLDKPIQPAIKPKQTLSVVTESASYTISREEYKRRRRKIKHELEELNASLSVFTKGEIKELPYLIPEDEKIIAITDAQFINTLDAGVLVVTPLRILSVSKSMFGAAKINNYPNEKIKAVNFVAHQRSPIIQLHSDERLVEFECYMDKEDAEKFYDRIKELYNTSEMQDQKQRHTPVKEISSKEIFEQLEQLGKLRENGILTDAEFTEQKRKLLEQLK</sequence>
<reference evidence="3 4" key="1">
    <citation type="submission" date="2014-11" db="EMBL/GenBank/DDBJ databases">
        <authorList>
            <person name="Park G.-S."/>
            <person name="Hong S.-J."/>
            <person name="Jung B.K."/>
            <person name="Khan A.R."/>
            <person name="Kwak Y."/>
            <person name="Shin J.-H."/>
        </authorList>
    </citation>
    <scope>NUCLEOTIDE SEQUENCE [LARGE SCALE GENOMIC DNA]</scope>
    <source>
        <strain evidence="3 4">DSM 27622</strain>
    </source>
</reference>
<dbReference type="InterPro" id="IPR018649">
    <property type="entry name" value="SHOCT"/>
</dbReference>
<evidence type="ECO:0000313" key="3">
    <source>
        <dbReference type="EMBL" id="AKK74404.1"/>
    </source>
</evidence>
<feature type="domain" description="YokE-like PH" evidence="2">
    <location>
        <begin position="112"/>
        <end position="204"/>
    </location>
</feature>
<dbReference type="Proteomes" id="UP000035213">
    <property type="component" value="Chromosome"/>
</dbReference>
<dbReference type="Pfam" id="PF14470">
    <property type="entry name" value="bPH_3"/>
    <property type="match status" value="1"/>
</dbReference>
<dbReference type="AlphaFoldDB" id="A0A0G3M674"/>
<proteinExistence type="predicted"/>
<evidence type="ECO:0000259" key="2">
    <source>
        <dbReference type="Pfam" id="PF14470"/>
    </source>
</evidence>
<dbReference type="EMBL" id="CP009928">
    <property type="protein sequence ID" value="AKK74404.1"/>
    <property type="molecule type" value="Genomic_DNA"/>
</dbReference>
<evidence type="ECO:0008006" key="5">
    <source>
        <dbReference type="Google" id="ProtNLM"/>
    </source>
</evidence>
<dbReference type="KEGG" id="cgn:OK18_18905"/>
<gene>
    <name evidence="3" type="ORF">OK18_18905</name>
</gene>
<dbReference type="PATRIC" id="fig|1324352.5.peg.3971"/>
<accession>A0A0G3M674</accession>
<dbReference type="InterPro" id="IPR039519">
    <property type="entry name" value="YokE-like_PH"/>
</dbReference>
<name>A0A0G3M674_CHRGL</name>
<feature type="domain" description="SHOCT" evidence="1">
    <location>
        <begin position="231"/>
        <end position="258"/>
    </location>
</feature>